<organism evidence="1 2">
    <name type="scientific">Gigaspora margarita</name>
    <dbReference type="NCBI Taxonomy" id="4874"/>
    <lineage>
        <taxon>Eukaryota</taxon>
        <taxon>Fungi</taxon>
        <taxon>Fungi incertae sedis</taxon>
        <taxon>Mucoromycota</taxon>
        <taxon>Glomeromycotina</taxon>
        <taxon>Glomeromycetes</taxon>
        <taxon>Diversisporales</taxon>
        <taxon>Gigasporaceae</taxon>
        <taxon>Gigaspora</taxon>
    </lineage>
</organism>
<proteinExistence type="predicted"/>
<sequence length="44" mass="5122">ENTNIQENIDYKICESDNKPKVLCEIRPKPKEFVNLIMNKNSGN</sequence>
<feature type="non-terminal residue" evidence="1">
    <location>
        <position position="1"/>
    </location>
</feature>
<reference evidence="1 2" key="1">
    <citation type="submission" date="2021-06" db="EMBL/GenBank/DDBJ databases">
        <authorList>
            <person name="Kallberg Y."/>
            <person name="Tangrot J."/>
            <person name="Rosling A."/>
        </authorList>
    </citation>
    <scope>NUCLEOTIDE SEQUENCE [LARGE SCALE GENOMIC DNA]</scope>
    <source>
        <strain evidence="1 2">120-4 pot B 10/14</strain>
    </source>
</reference>
<name>A0ABN7WMH0_GIGMA</name>
<protein>
    <submittedName>
        <fullName evidence="1">28816_t:CDS:1</fullName>
    </submittedName>
</protein>
<feature type="non-terminal residue" evidence="1">
    <location>
        <position position="44"/>
    </location>
</feature>
<dbReference type="Proteomes" id="UP000789901">
    <property type="component" value="Unassembled WGS sequence"/>
</dbReference>
<comment type="caution">
    <text evidence="1">The sequence shown here is derived from an EMBL/GenBank/DDBJ whole genome shotgun (WGS) entry which is preliminary data.</text>
</comment>
<evidence type="ECO:0000313" key="2">
    <source>
        <dbReference type="Proteomes" id="UP000789901"/>
    </source>
</evidence>
<dbReference type="EMBL" id="CAJVQB010049186">
    <property type="protein sequence ID" value="CAG8834363.1"/>
    <property type="molecule type" value="Genomic_DNA"/>
</dbReference>
<accession>A0ABN7WMH0</accession>
<keyword evidence="2" id="KW-1185">Reference proteome</keyword>
<gene>
    <name evidence="1" type="ORF">GMARGA_LOCUS32015</name>
</gene>
<evidence type="ECO:0000313" key="1">
    <source>
        <dbReference type="EMBL" id="CAG8834363.1"/>
    </source>
</evidence>